<dbReference type="Gene3D" id="3.20.20.450">
    <property type="entry name" value="EAL domain"/>
    <property type="match status" value="1"/>
</dbReference>
<evidence type="ECO:0000313" key="5">
    <source>
        <dbReference type="Proteomes" id="UP000231632"/>
    </source>
</evidence>
<dbReference type="EMBL" id="BDFD01000006">
    <property type="protein sequence ID" value="GAV19998.1"/>
    <property type="molecule type" value="Genomic_DNA"/>
</dbReference>
<gene>
    <name evidence="4" type="ORF">MMIC_P0959</name>
</gene>
<dbReference type="SMART" id="SM00267">
    <property type="entry name" value="GGDEF"/>
    <property type="match status" value="1"/>
</dbReference>
<dbReference type="InterPro" id="IPR050706">
    <property type="entry name" value="Cyclic-di-GMP_PDE-like"/>
</dbReference>
<organism evidence="4 5">
    <name type="scientific">Mariprofundus micogutta</name>
    <dbReference type="NCBI Taxonomy" id="1921010"/>
    <lineage>
        <taxon>Bacteria</taxon>
        <taxon>Pseudomonadati</taxon>
        <taxon>Pseudomonadota</taxon>
        <taxon>Candidatius Mariprofundia</taxon>
        <taxon>Mariprofundales</taxon>
        <taxon>Mariprofundaceae</taxon>
        <taxon>Mariprofundus</taxon>
    </lineage>
</organism>
<reference evidence="4 5" key="1">
    <citation type="journal article" date="2017" name="Arch. Microbiol.">
        <title>Mariprofundus micogutta sp. nov., a novel iron-oxidizing zetaproteobacterium isolated from a deep-sea hydrothermal field at the Bayonnaise knoll of the Izu-Ogasawara arc, and a description of Mariprofundales ord. nov. and Zetaproteobacteria classis nov.</title>
        <authorList>
            <person name="Makita H."/>
            <person name="Tanaka E."/>
            <person name="Mitsunobu S."/>
            <person name="Miyazaki M."/>
            <person name="Nunoura T."/>
            <person name="Uematsu K."/>
            <person name="Takaki Y."/>
            <person name="Nishi S."/>
            <person name="Shimamura S."/>
            <person name="Takai K."/>
        </authorList>
    </citation>
    <scope>NUCLEOTIDE SEQUENCE [LARGE SCALE GENOMIC DNA]</scope>
    <source>
        <strain evidence="4 5">ET2</strain>
    </source>
</reference>
<keyword evidence="1" id="KW-1133">Transmembrane helix</keyword>
<dbReference type="Gene3D" id="6.20.270.20">
    <property type="entry name" value="LapD/MoxY periplasmic domain"/>
    <property type="match status" value="1"/>
</dbReference>
<accession>A0A1L8CM52</accession>
<dbReference type="Pfam" id="PF00990">
    <property type="entry name" value="GGDEF"/>
    <property type="match status" value="1"/>
</dbReference>
<dbReference type="CDD" id="cd01949">
    <property type="entry name" value="GGDEF"/>
    <property type="match status" value="1"/>
</dbReference>
<dbReference type="SUPFAM" id="SSF55073">
    <property type="entry name" value="Nucleotide cyclase"/>
    <property type="match status" value="1"/>
</dbReference>
<dbReference type="Proteomes" id="UP000231632">
    <property type="component" value="Unassembled WGS sequence"/>
</dbReference>
<name>A0A1L8CM52_9PROT</name>
<dbReference type="SUPFAM" id="SSF141868">
    <property type="entry name" value="EAL domain-like"/>
    <property type="match status" value="1"/>
</dbReference>
<dbReference type="GO" id="GO:0071111">
    <property type="term" value="F:cyclic-guanylate-specific phosphodiesterase activity"/>
    <property type="evidence" value="ECO:0007669"/>
    <property type="project" value="InterPro"/>
</dbReference>
<dbReference type="InterPro" id="IPR043128">
    <property type="entry name" value="Rev_trsase/Diguanyl_cyclase"/>
</dbReference>
<evidence type="ECO:0000259" key="3">
    <source>
        <dbReference type="PROSITE" id="PS50887"/>
    </source>
</evidence>
<dbReference type="InterPro" id="IPR035919">
    <property type="entry name" value="EAL_sf"/>
</dbReference>
<keyword evidence="1" id="KW-0472">Membrane</keyword>
<dbReference type="Gene3D" id="3.30.110.200">
    <property type="match status" value="1"/>
</dbReference>
<dbReference type="NCBIfam" id="TIGR00254">
    <property type="entry name" value="GGDEF"/>
    <property type="match status" value="1"/>
</dbReference>
<sequence>MTLSRQLYILILSVSVMMGAGTWLISVDNTRTYLMLQMATQTQNTADSLGLSLVPHMKARDIAVMDTMINAVFDSGYYKSLSLKSMQGEVLIERENTSSIEDVPEWFINGLKLDSPQASSIITTGWTQSGTLNLEAHPGFAYKKLWDTSYAMLWWSLLVIIISFLVSFMALKAILKPLYAVEKQALAICDREFPVVTDIPKTRELKKMVEAMNMMTAKVQSFISMLTERAEKYREQAHYDEMTHLMNRNGFKAVVENCIKDQEHAGSGFVALIRLADFAAYNKKHGHQDGDNLIIEVARLIDSLCDSYHGSTAARIGGIDFAVLLPLADPDTTSAFGHELSCSLEGLSSNHQVEAIGHIGLASFHQNSSFGDILADADTALASAQSQGNNEYNILSSNNDAMGNQAWAALIKNALSHNNVRFIAQPVMDQNSNSIYSELLMRVIDDAGKEIRPGPFAAMAERLALNEKLDQFVIQRATTLLEHATDQNSILGVNISAASVKSSTFSTWLEKHLQTHNKAAARLLFEITEHGVLQSFGEANHFVDIAQANGARIVMEHFGTRLSSFQSLRQLKLDYIKLDGSFVRNIADNSDNRFFLQTVTDIAHGLDIQVIAEHVENVDDFHALQALGINAMQGYYFGEPQPIS</sequence>
<dbReference type="Gene3D" id="3.30.70.270">
    <property type="match status" value="1"/>
</dbReference>
<dbReference type="PROSITE" id="PS50887">
    <property type="entry name" value="GGDEF"/>
    <property type="match status" value="1"/>
</dbReference>
<protein>
    <submittedName>
        <fullName evidence="4">RNase E specificity factor CsrD</fullName>
    </submittedName>
</protein>
<dbReference type="PANTHER" id="PTHR33121">
    <property type="entry name" value="CYCLIC DI-GMP PHOSPHODIESTERASE PDEF"/>
    <property type="match status" value="1"/>
</dbReference>
<dbReference type="InterPro" id="IPR032244">
    <property type="entry name" value="LapD_MoxY_N"/>
</dbReference>
<dbReference type="InterPro" id="IPR029787">
    <property type="entry name" value="Nucleotide_cyclase"/>
</dbReference>
<dbReference type="InterPro" id="IPR000160">
    <property type="entry name" value="GGDEF_dom"/>
</dbReference>
<dbReference type="CDD" id="cd01948">
    <property type="entry name" value="EAL"/>
    <property type="match status" value="1"/>
</dbReference>
<evidence type="ECO:0000256" key="1">
    <source>
        <dbReference type="SAM" id="Phobius"/>
    </source>
</evidence>
<dbReference type="InterPro" id="IPR042461">
    <property type="entry name" value="LapD_MoxY_peri_C"/>
</dbReference>
<feature type="transmembrane region" description="Helical" evidence="1">
    <location>
        <begin position="152"/>
        <end position="175"/>
    </location>
</feature>
<feature type="domain" description="GGDEF" evidence="3">
    <location>
        <begin position="266"/>
        <end position="397"/>
    </location>
</feature>
<dbReference type="AlphaFoldDB" id="A0A1L8CM52"/>
<evidence type="ECO:0000313" key="4">
    <source>
        <dbReference type="EMBL" id="GAV19998.1"/>
    </source>
</evidence>
<dbReference type="OrthoDB" id="5894408at2"/>
<comment type="caution">
    <text evidence="4">The sequence shown here is derived from an EMBL/GenBank/DDBJ whole genome shotgun (WGS) entry which is preliminary data.</text>
</comment>
<dbReference type="PROSITE" id="PS50883">
    <property type="entry name" value="EAL"/>
    <property type="match status" value="1"/>
</dbReference>
<dbReference type="SMART" id="SM00052">
    <property type="entry name" value="EAL"/>
    <property type="match status" value="1"/>
</dbReference>
<dbReference type="PANTHER" id="PTHR33121:SF23">
    <property type="entry name" value="CYCLIC DI-GMP PHOSPHODIESTERASE PDEB"/>
    <property type="match status" value="1"/>
</dbReference>
<dbReference type="Pfam" id="PF16448">
    <property type="entry name" value="LapD_MoxY_N"/>
    <property type="match status" value="1"/>
</dbReference>
<dbReference type="RefSeq" id="WP_072659321.1">
    <property type="nucleotide sequence ID" value="NZ_BDFD01000006.1"/>
</dbReference>
<keyword evidence="5" id="KW-1185">Reference proteome</keyword>
<dbReference type="Pfam" id="PF00563">
    <property type="entry name" value="EAL"/>
    <property type="match status" value="1"/>
</dbReference>
<keyword evidence="1" id="KW-0812">Transmembrane</keyword>
<dbReference type="InterPro" id="IPR001633">
    <property type="entry name" value="EAL_dom"/>
</dbReference>
<proteinExistence type="predicted"/>
<feature type="domain" description="EAL" evidence="2">
    <location>
        <begin position="404"/>
        <end position="644"/>
    </location>
</feature>
<evidence type="ECO:0000259" key="2">
    <source>
        <dbReference type="PROSITE" id="PS50883"/>
    </source>
</evidence>
<feature type="transmembrane region" description="Helical" evidence="1">
    <location>
        <begin position="7"/>
        <end position="26"/>
    </location>
</feature>
<dbReference type="STRING" id="1921010.MMIC_P0959"/>